<dbReference type="EMBL" id="CADEBD010000348">
    <property type="protein sequence ID" value="CAB3250527.1"/>
    <property type="molecule type" value="Genomic_DNA"/>
</dbReference>
<accession>A0A8S1ATI4</accession>
<comment type="caution">
    <text evidence="1">The sequence shown here is derived from an EMBL/GenBank/DDBJ whole genome shotgun (WGS) entry which is preliminary data.</text>
</comment>
<reference evidence="1 2" key="1">
    <citation type="submission" date="2020-04" db="EMBL/GenBank/DDBJ databases">
        <authorList>
            <person name="Wallbank WR R."/>
            <person name="Pardo Diaz C."/>
            <person name="Kozak K."/>
            <person name="Martin S."/>
            <person name="Jiggins C."/>
            <person name="Moest M."/>
            <person name="Warren A I."/>
            <person name="Byers J.R.P. K."/>
            <person name="Montejo-Kovacevich G."/>
            <person name="Yen C E."/>
        </authorList>
    </citation>
    <scope>NUCLEOTIDE SEQUENCE [LARGE SCALE GENOMIC DNA]</scope>
</reference>
<dbReference type="Proteomes" id="UP000494256">
    <property type="component" value="Unassembled WGS sequence"/>
</dbReference>
<protein>
    <submittedName>
        <fullName evidence="1">Uncharacterized protein</fullName>
    </submittedName>
</protein>
<proteinExistence type="predicted"/>
<evidence type="ECO:0000313" key="2">
    <source>
        <dbReference type="Proteomes" id="UP000494256"/>
    </source>
</evidence>
<dbReference type="OrthoDB" id="9996331at2759"/>
<organism evidence="1 2">
    <name type="scientific">Arctia plantaginis</name>
    <name type="common">Wood tiger moth</name>
    <name type="synonym">Phalaena plantaginis</name>
    <dbReference type="NCBI Taxonomy" id="874455"/>
    <lineage>
        <taxon>Eukaryota</taxon>
        <taxon>Metazoa</taxon>
        <taxon>Ecdysozoa</taxon>
        <taxon>Arthropoda</taxon>
        <taxon>Hexapoda</taxon>
        <taxon>Insecta</taxon>
        <taxon>Pterygota</taxon>
        <taxon>Neoptera</taxon>
        <taxon>Endopterygota</taxon>
        <taxon>Lepidoptera</taxon>
        <taxon>Glossata</taxon>
        <taxon>Ditrysia</taxon>
        <taxon>Noctuoidea</taxon>
        <taxon>Erebidae</taxon>
        <taxon>Arctiinae</taxon>
        <taxon>Arctia</taxon>
    </lineage>
</organism>
<dbReference type="AlphaFoldDB" id="A0A8S1ATI4"/>
<evidence type="ECO:0000313" key="1">
    <source>
        <dbReference type="EMBL" id="CAB3250527.1"/>
    </source>
</evidence>
<gene>
    <name evidence="1" type="ORF">APLA_LOCUS13136</name>
</gene>
<name>A0A8S1ATI4_ARCPL</name>
<sequence length="76" mass="8606">MINKPDVRMKIEKKDLKNVWAFQQLVSQRQVSHPSDWKKVVMPIDASRIKGIAQDSCTSSSVGKDKIISTKKDCCT</sequence>